<accession>A0A370DFD9</accession>
<name>A0A370DFD9_9GAMM</name>
<dbReference type="Gene3D" id="3.40.50.10600">
    <property type="entry name" value="SpoIIaa-like domains"/>
    <property type="match status" value="1"/>
</dbReference>
<reference evidence="1 2" key="1">
    <citation type="journal article" date="2018" name="ISME J.">
        <title>Endosymbiont genomes yield clues of tubeworm success.</title>
        <authorList>
            <person name="Li Y."/>
            <person name="Liles M.R."/>
            <person name="Halanych K.M."/>
        </authorList>
    </citation>
    <scope>NUCLEOTIDE SEQUENCE [LARGE SCALE GENOMIC DNA]</scope>
    <source>
        <strain evidence="1">A1462</strain>
    </source>
</reference>
<dbReference type="Pfam" id="PF11964">
    <property type="entry name" value="SpoIIAA-like"/>
    <property type="match status" value="1"/>
</dbReference>
<dbReference type="SUPFAM" id="SSF52091">
    <property type="entry name" value="SpoIIaa-like"/>
    <property type="match status" value="1"/>
</dbReference>
<protein>
    <submittedName>
        <fullName evidence="1">STAS/SEC14 domain-containing protein</fullName>
    </submittedName>
</protein>
<keyword evidence="2" id="KW-1185">Reference proteome</keyword>
<dbReference type="Proteomes" id="UP000254771">
    <property type="component" value="Unassembled WGS sequence"/>
</dbReference>
<dbReference type="InterPro" id="IPR036513">
    <property type="entry name" value="STAS_dom_sf"/>
</dbReference>
<dbReference type="EMBL" id="QFXE01000018">
    <property type="protein sequence ID" value="RDH83629.1"/>
    <property type="molecule type" value="Genomic_DNA"/>
</dbReference>
<dbReference type="InterPro" id="IPR038396">
    <property type="entry name" value="SpoIIAA-like_sf"/>
</dbReference>
<evidence type="ECO:0000313" key="2">
    <source>
        <dbReference type="Proteomes" id="UP000254771"/>
    </source>
</evidence>
<gene>
    <name evidence="1" type="ORF">DIZ78_14075</name>
</gene>
<proteinExistence type="predicted"/>
<dbReference type="InterPro" id="IPR021866">
    <property type="entry name" value="SpoIIAA-like"/>
</dbReference>
<sequence length="120" mass="13631">MIDILPETEGSTLVIKATEMLTAEDYETVFIPAMDELIQRHGKVHVALLLGETFEGWEIGAMWDDARFGIQHRNDFEKIAVIGGPNWVEWTAKLGAYFMEGHLQTFDEAEFSEAITWLKA</sequence>
<comment type="caution">
    <text evidence="1">The sequence shown here is derived from an EMBL/GenBank/DDBJ whole genome shotgun (WGS) entry which is preliminary data.</text>
</comment>
<dbReference type="AlphaFoldDB" id="A0A370DFD9"/>
<organism evidence="1 2">
    <name type="scientific">endosymbiont of Escarpia spicata</name>
    <dbReference type="NCBI Taxonomy" id="2200908"/>
    <lineage>
        <taxon>Bacteria</taxon>
        <taxon>Pseudomonadati</taxon>
        <taxon>Pseudomonadota</taxon>
        <taxon>Gammaproteobacteria</taxon>
        <taxon>sulfur-oxidizing symbionts</taxon>
    </lineage>
</organism>
<evidence type="ECO:0000313" key="1">
    <source>
        <dbReference type="EMBL" id="RDH83629.1"/>
    </source>
</evidence>